<dbReference type="Proteomes" id="UP001202831">
    <property type="component" value="Unassembled WGS sequence"/>
</dbReference>
<name>A0ABT0N1G7_9GAMM</name>
<dbReference type="RefSeq" id="WP_249247058.1">
    <property type="nucleotide sequence ID" value="NZ_JAKIKT010000001.1"/>
</dbReference>
<evidence type="ECO:0008006" key="4">
    <source>
        <dbReference type="Google" id="ProtNLM"/>
    </source>
</evidence>
<evidence type="ECO:0000313" key="2">
    <source>
        <dbReference type="EMBL" id="MCL2912266.1"/>
    </source>
</evidence>
<keyword evidence="1" id="KW-1133">Transmembrane helix</keyword>
<organism evidence="2 3">
    <name type="scientific">Shewanella corallii</name>
    <dbReference type="NCBI Taxonomy" id="560080"/>
    <lineage>
        <taxon>Bacteria</taxon>
        <taxon>Pseudomonadati</taxon>
        <taxon>Pseudomonadota</taxon>
        <taxon>Gammaproteobacteria</taxon>
        <taxon>Alteromonadales</taxon>
        <taxon>Shewanellaceae</taxon>
        <taxon>Shewanella</taxon>
    </lineage>
</organism>
<accession>A0ABT0N1G7</accession>
<protein>
    <recommendedName>
        <fullName evidence="4">Tetratricopeptide repeat protein</fullName>
    </recommendedName>
</protein>
<comment type="caution">
    <text evidence="2">The sequence shown here is derived from an EMBL/GenBank/DDBJ whole genome shotgun (WGS) entry which is preliminary data.</text>
</comment>
<gene>
    <name evidence="2" type="ORF">L2725_00470</name>
</gene>
<keyword evidence="1" id="KW-0812">Transmembrane</keyword>
<keyword evidence="1" id="KW-0472">Membrane</keyword>
<sequence>MSKDELNLIAMVIGFPLLLILTIFYYSSPQFSQCYRCHKQISHRKQKRYWVNVDGNNHALCSSCFKKSQKCSVPITQPIKSGPTSTEMSQPVRQDWHGGDLKSLEKALVFERNDLERHFILNAIVNLTYCDRKLSISRQKCIEASKQSILNTPKVLPNLKQIAGVTPRVPSFQYLATIYTEDGKFLEAIEVCKEALALGLDDGTKTGFQGRIKRIQAKQQKHVRCVG</sequence>
<feature type="transmembrane region" description="Helical" evidence="1">
    <location>
        <begin position="6"/>
        <end position="26"/>
    </location>
</feature>
<dbReference type="EMBL" id="JAKIKT010000001">
    <property type="protein sequence ID" value="MCL2912266.1"/>
    <property type="molecule type" value="Genomic_DNA"/>
</dbReference>
<keyword evidence="3" id="KW-1185">Reference proteome</keyword>
<reference evidence="2 3" key="1">
    <citation type="submission" date="2022-01" db="EMBL/GenBank/DDBJ databases">
        <title>Whole genome-based taxonomy of the Shewanellaceae.</title>
        <authorList>
            <person name="Martin-Rodriguez A.J."/>
        </authorList>
    </citation>
    <scope>NUCLEOTIDE SEQUENCE [LARGE SCALE GENOMIC DNA]</scope>
    <source>
        <strain evidence="2 3">DSM 21332</strain>
    </source>
</reference>
<proteinExistence type="predicted"/>
<evidence type="ECO:0000256" key="1">
    <source>
        <dbReference type="SAM" id="Phobius"/>
    </source>
</evidence>
<evidence type="ECO:0000313" key="3">
    <source>
        <dbReference type="Proteomes" id="UP001202831"/>
    </source>
</evidence>